<dbReference type="SUPFAM" id="SSF56300">
    <property type="entry name" value="Metallo-dependent phosphatases"/>
    <property type="match status" value="1"/>
</dbReference>
<dbReference type="PANTHER" id="PTHR11575:SF24">
    <property type="entry name" value="5'-NUCLEOTIDASE"/>
    <property type="match status" value="1"/>
</dbReference>
<sequence length="577" mass="63151">MAALRPERSLLLLLGFFSTSAAWDLVLLHTNDVHARVEETSKHSGKCSSSRSSGGGCFAGVARRATVVNRIRSSQTNVLLLDAGDQFQGTVWFNYYKGAEAAHFMNKLRYDAMAFGNHEFDNGVEGLMKPFMEKIQCPVLSANIKPDETLAATFGSSYLPYKILTVGSERVGVVGYTSQETPALSKPGPHLRFEDEVTALQLQVDKLQTLGVNKIIALGHSGFTVDQEIAKKVRGVDIVIGGHTNTFLFTGPPPSSEVPAGPYPLMVRSDDGRPVPVVQAYAFGKYLGHLKVTFDDAGNVVKSTGNPILLDSSVPQDPDFLADVEEWKKNLANYSAQVVGQTLVFLNGTTEECRFRECNLGNLICDAMVNNNVRLSDDVQWSHVSAAIFNGGGVRTSVDETTRNGSITMEDLISVLPFGGTFDLVQLKGSTLRKAFEHSVKRYGQSTGEFLQVSGFHVEFDLSKPPGRRVRSLSVLCTKCRVPHYEPVEDKTVYTVVLPSYMVVGGDGFSMIKNETLRHNSGDLDISVVSNYIAQRKKVYPSVEGRIKIYNSASGQLGQTASLVLLVSLWLLWTLDF</sequence>
<keyword evidence="13" id="KW-1185">Reference proteome</keyword>
<dbReference type="InterPro" id="IPR036907">
    <property type="entry name" value="5'-Nucleotdase_C_sf"/>
</dbReference>
<keyword evidence="4" id="KW-0479">Metal-binding</keyword>
<feature type="chain" id="PRO_5035967629" description="5'-nucleotidase" evidence="9">
    <location>
        <begin position="23"/>
        <end position="577"/>
    </location>
</feature>
<evidence type="ECO:0000256" key="6">
    <source>
        <dbReference type="ARBA" id="ARBA00022741"/>
    </source>
</evidence>
<evidence type="ECO:0000256" key="3">
    <source>
        <dbReference type="ARBA" id="ARBA00012643"/>
    </source>
</evidence>
<dbReference type="AlphaFoldDB" id="A0A8P4GGY9"/>
<dbReference type="GO" id="GO:0005886">
    <property type="term" value="C:plasma membrane"/>
    <property type="evidence" value="ECO:0007669"/>
    <property type="project" value="TreeGrafter"/>
</dbReference>
<evidence type="ECO:0000313" key="13">
    <source>
        <dbReference type="Proteomes" id="UP000694389"/>
    </source>
</evidence>
<dbReference type="SUPFAM" id="SSF55816">
    <property type="entry name" value="5'-nucleotidase (syn. UDP-sugar hydrolase), C-terminal domain"/>
    <property type="match status" value="1"/>
</dbReference>
<reference evidence="12" key="1">
    <citation type="submission" date="2025-08" db="UniProtKB">
        <authorList>
            <consortium name="Ensembl"/>
        </authorList>
    </citation>
    <scope>IDENTIFICATION</scope>
</reference>
<protein>
    <recommendedName>
        <fullName evidence="3">5'-nucleotidase</fullName>
        <ecNumber evidence="3">3.1.3.5</ecNumber>
    </recommendedName>
    <alternativeName>
        <fullName evidence="8">Ecto-5'-nucleotidase</fullName>
    </alternativeName>
</protein>
<feature type="domain" description="Calcineurin-like phosphoesterase" evidence="10">
    <location>
        <begin position="27"/>
        <end position="244"/>
    </location>
</feature>
<comment type="catalytic activity">
    <reaction evidence="1">
        <text>a ribonucleoside 5'-phosphate + H2O = a ribonucleoside + phosphate</text>
        <dbReference type="Rhea" id="RHEA:12484"/>
        <dbReference type="ChEBI" id="CHEBI:15377"/>
        <dbReference type="ChEBI" id="CHEBI:18254"/>
        <dbReference type="ChEBI" id="CHEBI:43474"/>
        <dbReference type="ChEBI" id="CHEBI:58043"/>
        <dbReference type="EC" id="3.1.3.5"/>
    </reaction>
</comment>
<keyword evidence="7 9" id="KW-0378">Hydrolase</keyword>
<dbReference type="GO" id="GO:0000166">
    <property type="term" value="F:nucleotide binding"/>
    <property type="evidence" value="ECO:0007669"/>
    <property type="project" value="UniProtKB-KW"/>
</dbReference>
<gene>
    <name evidence="12" type="primary">LOC127368364</name>
</gene>
<dbReference type="GeneID" id="127368364"/>
<dbReference type="Pfam" id="PF02872">
    <property type="entry name" value="5_nucleotid_C"/>
    <property type="match status" value="1"/>
</dbReference>
<keyword evidence="6 9" id="KW-0547">Nucleotide-binding</keyword>
<keyword evidence="5 9" id="KW-0732">Signal</keyword>
<dbReference type="Gene3D" id="3.60.21.10">
    <property type="match status" value="1"/>
</dbReference>
<dbReference type="FunFam" id="3.90.780.10:FF:000001">
    <property type="entry name" value="NT5E isoform 3"/>
    <property type="match status" value="1"/>
</dbReference>
<evidence type="ECO:0000256" key="9">
    <source>
        <dbReference type="RuleBase" id="RU362119"/>
    </source>
</evidence>
<dbReference type="Proteomes" id="UP000694389">
    <property type="component" value="Unassembled WGS sequence"/>
</dbReference>
<feature type="signal peptide" evidence="9">
    <location>
        <begin position="1"/>
        <end position="22"/>
    </location>
</feature>
<reference evidence="12" key="2">
    <citation type="submission" date="2025-09" db="UniProtKB">
        <authorList>
            <consortium name="Ensembl"/>
        </authorList>
    </citation>
    <scope>IDENTIFICATION</scope>
</reference>
<dbReference type="CDD" id="cd07409">
    <property type="entry name" value="MPP_CD73_N"/>
    <property type="match status" value="1"/>
</dbReference>
<organism evidence="12 13">
    <name type="scientific">Dicentrarchus labrax</name>
    <name type="common">European seabass</name>
    <name type="synonym">Morone labrax</name>
    <dbReference type="NCBI Taxonomy" id="13489"/>
    <lineage>
        <taxon>Eukaryota</taxon>
        <taxon>Metazoa</taxon>
        <taxon>Chordata</taxon>
        <taxon>Craniata</taxon>
        <taxon>Vertebrata</taxon>
        <taxon>Euteleostomi</taxon>
        <taxon>Actinopterygii</taxon>
        <taxon>Neopterygii</taxon>
        <taxon>Teleostei</taxon>
        <taxon>Neoteleostei</taxon>
        <taxon>Acanthomorphata</taxon>
        <taxon>Eupercaria</taxon>
        <taxon>Moronidae</taxon>
        <taxon>Dicentrarchus</taxon>
    </lineage>
</organism>
<dbReference type="GO" id="GO:0006196">
    <property type="term" value="P:AMP catabolic process"/>
    <property type="evidence" value="ECO:0007669"/>
    <property type="project" value="TreeGrafter"/>
</dbReference>
<evidence type="ECO:0000313" key="12">
    <source>
        <dbReference type="Ensembl" id="ENSDLAP00005075217.1"/>
    </source>
</evidence>
<evidence type="ECO:0000256" key="2">
    <source>
        <dbReference type="ARBA" id="ARBA00006654"/>
    </source>
</evidence>
<dbReference type="OMA" id="WLATINS"/>
<evidence type="ECO:0000259" key="10">
    <source>
        <dbReference type="Pfam" id="PF00149"/>
    </source>
</evidence>
<accession>A0A8P4GGY9</accession>
<proteinExistence type="inferred from homology"/>
<evidence type="ECO:0000256" key="7">
    <source>
        <dbReference type="ARBA" id="ARBA00022801"/>
    </source>
</evidence>
<evidence type="ECO:0000259" key="11">
    <source>
        <dbReference type="Pfam" id="PF02872"/>
    </source>
</evidence>
<evidence type="ECO:0000256" key="5">
    <source>
        <dbReference type="ARBA" id="ARBA00022729"/>
    </source>
</evidence>
<dbReference type="InterPro" id="IPR006146">
    <property type="entry name" value="5'-Nucleotdase_CS"/>
</dbReference>
<dbReference type="GO" id="GO:0008253">
    <property type="term" value="F:5'-nucleotidase activity"/>
    <property type="evidence" value="ECO:0007669"/>
    <property type="project" value="UniProtKB-EC"/>
</dbReference>
<name>A0A8P4GGY9_DICLA</name>
<dbReference type="InterPro" id="IPR006179">
    <property type="entry name" value="5_nucleotidase/apyrase"/>
</dbReference>
<feature type="domain" description="5'-Nucleotidase C-terminal" evidence="11">
    <location>
        <begin position="338"/>
        <end position="513"/>
    </location>
</feature>
<dbReference type="GeneTree" id="ENSGT00530000063775"/>
<dbReference type="PROSITE" id="PS00785">
    <property type="entry name" value="5_NUCLEOTIDASE_1"/>
    <property type="match status" value="1"/>
</dbReference>
<comment type="similarity">
    <text evidence="2 9">Belongs to the 5'-nucleotidase family.</text>
</comment>
<dbReference type="RefSeq" id="XP_051265117.1">
    <property type="nucleotide sequence ID" value="XM_051409157.1"/>
</dbReference>
<dbReference type="FunFam" id="3.60.21.10:FF:000020">
    <property type="entry name" value="NT5E isoform 4"/>
    <property type="match status" value="1"/>
</dbReference>
<dbReference type="Ensembl" id="ENSDLAT00005078239.1">
    <property type="protein sequence ID" value="ENSDLAP00005075217.1"/>
    <property type="gene ID" value="ENSDLAG00005021439.2"/>
</dbReference>
<evidence type="ECO:0000256" key="1">
    <source>
        <dbReference type="ARBA" id="ARBA00000815"/>
    </source>
</evidence>
<dbReference type="PRINTS" id="PR01607">
    <property type="entry name" value="APYRASEFAMLY"/>
</dbReference>
<dbReference type="GO" id="GO:0046872">
    <property type="term" value="F:metal ion binding"/>
    <property type="evidence" value="ECO:0007669"/>
    <property type="project" value="UniProtKB-KW"/>
</dbReference>
<dbReference type="InterPro" id="IPR008334">
    <property type="entry name" value="5'-Nucleotdase_C"/>
</dbReference>
<dbReference type="PANTHER" id="PTHR11575">
    <property type="entry name" value="5'-NUCLEOTIDASE-RELATED"/>
    <property type="match status" value="1"/>
</dbReference>
<dbReference type="InterPro" id="IPR029052">
    <property type="entry name" value="Metallo-depent_PP-like"/>
</dbReference>
<evidence type="ECO:0000256" key="8">
    <source>
        <dbReference type="ARBA" id="ARBA00029793"/>
    </source>
</evidence>
<dbReference type="Pfam" id="PF00149">
    <property type="entry name" value="Metallophos"/>
    <property type="match status" value="1"/>
</dbReference>
<dbReference type="OrthoDB" id="7722975at2759"/>
<dbReference type="EC" id="3.1.3.5" evidence="3"/>
<dbReference type="InterPro" id="IPR004843">
    <property type="entry name" value="Calcineurin-like_PHP"/>
</dbReference>
<evidence type="ECO:0000256" key="4">
    <source>
        <dbReference type="ARBA" id="ARBA00022723"/>
    </source>
</evidence>
<dbReference type="Gene3D" id="3.90.780.10">
    <property type="entry name" value="5'-Nucleotidase, C-terminal domain"/>
    <property type="match status" value="1"/>
</dbReference>